<proteinExistence type="predicted"/>
<comment type="caution">
    <text evidence="2">The sequence shown here is derived from an EMBL/GenBank/DDBJ whole genome shotgun (WGS) entry which is preliminary data.</text>
</comment>
<organism evidence="2 3">
    <name type="scientific">Kingdonia uniflora</name>
    <dbReference type="NCBI Taxonomy" id="39325"/>
    <lineage>
        <taxon>Eukaryota</taxon>
        <taxon>Viridiplantae</taxon>
        <taxon>Streptophyta</taxon>
        <taxon>Embryophyta</taxon>
        <taxon>Tracheophyta</taxon>
        <taxon>Spermatophyta</taxon>
        <taxon>Magnoliopsida</taxon>
        <taxon>Ranunculales</taxon>
        <taxon>Circaeasteraceae</taxon>
        <taxon>Kingdonia</taxon>
    </lineage>
</organism>
<keyword evidence="1" id="KW-0175">Coiled coil</keyword>
<gene>
    <name evidence="2" type="ORF">GIB67_029414</name>
</gene>
<sequence length="392" mass="45596">MVTTRSQSRESRIHKKMEELHFRYFGYQPLHLPTPIPVSPTNHRISYEEVMEAERRYRLLLLAEEAVITKDEAAGMAELERELKYCSMAAIDQKQLDADYYEHTFTLSMLLKRALKFEDQSARVKELESKLKMEKEQRGEEAKAAEEPTIKYSELVAHDDVMMKLVEALKVEQNLFIQYYYDFGLGPDDVELGRARRYKEIEFPSEALEEVMADAGVSPEKVELVVVQSQCIALRAHNKELNVEISSSLAALKSVTKLVEGSKVEMVKGRDVGARLSEDLQNEKVDLANELRKIEELREIIRKQEDEFTEYLDENTKLRDTNTKLDADLLQAEIRLDERRLEWESHGEKLDGSMSLIYHMDDFKIVLESWNSTVLDEKRRVEKQCEHLKTSL</sequence>
<feature type="coiled-coil region" evidence="1">
    <location>
        <begin position="117"/>
        <end position="144"/>
    </location>
</feature>
<feature type="coiled-coil region" evidence="1">
    <location>
        <begin position="277"/>
        <end position="321"/>
    </location>
</feature>
<evidence type="ECO:0000313" key="3">
    <source>
        <dbReference type="Proteomes" id="UP000541444"/>
    </source>
</evidence>
<keyword evidence="3" id="KW-1185">Reference proteome</keyword>
<dbReference type="EMBL" id="JACGCM010000445">
    <property type="protein sequence ID" value="KAF6171996.1"/>
    <property type="molecule type" value="Genomic_DNA"/>
</dbReference>
<reference evidence="2 3" key="1">
    <citation type="journal article" date="2020" name="IScience">
        <title>Genome Sequencing of the Endangered Kingdonia uniflora (Circaeasteraceae, Ranunculales) Reveals Potential Mechanisms of Evolutionary Specialization.</title>
        <authorList>
            <person name="Sun Y."/>
            <person name="Deng T."/>
            <person name="Zhang A."/>
            <person name="Moore M.J."/>
            <person name="Landis J.B."/>
            <person name="Lin N."/>
            <person name="Zhang H."/>
            <person name="Zhang X."/>
            <person name="Huang J."/>
            <person name="Zhang X."/>
            <person name="Sun H."/>
            <person name="Wang H."/>
        </authorList>
    </citation>
    <scope>NUCLEOTIDE SEQUENCE [LARGE SCALE GENOMIC DNA]</scope>
    <source>
        <strain evidence="2">TB1705</strain>
        <tissue evidence="2">Leaf</tissue>
    </source>
</reference>
<dbReference type="AlphaFoldDB" id="A0A7J7NXR7"/>
<evidence type="ECO:0000256" key="1">
    <source>
        <dbReference type="SAM" id="Coils"/>
    </source>
</evidence>
<protein>
    <submittedName>
        <fullName evidence="2">Uncharacterized protein</fullName>
    </submittedName>
</protein>
<name>A0A7J7NXR7_9MAGN</name>
<dbReference type="Proteomes" id="UP000541444">
    <property type="component" value="Unassembled WGS sequence"/>
</dbReference>
<accession>A0A7J7NXR7</accession>
<evidence type="ECO:0000313" key="2">
    <source>
        <dbReference type="EMBL" id="KAF6171996.1"/>
    </source>
</evidence>